<dbReference type="InterPro" id="IPR036390">
    <property type="entry name" value="WH_DNA-bd_sf"/>
</dbReference>
<evidence type="ECO:0000313" key="13">
    <source>
        <dbReference type="Proteomes" id="UP000291469"/>
    </source>
</evidence>
<comment type="catalytic activity">
    <reaction evidence="1">
        <text>an alkylmercury + H(+) = an alkane + Hg(2+)</text>
        <dbReference type="Rhea" id="RHEA:18777"/>
        <dbReference type="ChEBI" id="CHEBI:15378"/>
        <dbReference type="ChEBI" id="CHEBI:16793"/>
        <dbReference type="ChEBI" id="CHEBI:18310"/>
        <dbReference type="ChEBI" id="CHEBI:83725"/>
        <dbReference type="EC" id="4.99.1.2"/>
    </reaction>
</comment>
<keyword evidence="7" id="KW-0456">Lyase</keyword>
<gene>
    <name evidence="12" type="ORF">ER308_15625</name>
</gene>
<dbReference type="Gene3D" id="3.30.450.410">
    <property type="match status" value="1"/>
</dbReference>
<dbReference type="EMBL" id="CP036402">
    <property type="protein sequence ID" value="QBI20859.1"/>
    <property type="molecule type" value="Genomic_DNA"/>
</dbReference>
<reference evidence="12 13" key="1">
    <citation type="submission" date="2019-01" db="EMBL/GenBank/DDBJ databases">
        <title>Egibacter rhizosphaerae EGI 80759T.</title>
        <authorList>
            <person name="Chen D.-D."/>
            <person name="Tian Y."/>
            <person name="Jiao J.-Y."/>
            <person name="Zhang X.-T."/>
            <person name="Zhang Y.-G."/>
            <person name="Zhang Y."/>
            <person name="Xiao M."/>
            <person name="Shu W.-S."/>
            <person name="Li W.-J."/>
        </authorList>
    </citation>
    <scope>NUCLEOTIDE SEQUENCE [LARGE SCALE GENOMIC DNA]</scope>
    <source>
        <strain evidence="12 13">EGI 80759</strain>
    </source>
</reference>
<feature type="region of interest" description="Disordered" evidence="10">
    <location>
        <begin position="29"/>
        <end position="50"/>
    </location>
</feature>
<evidence type="ECO:0000313" key="12">
    <source>
        <dbReference type="EMBL" id="QBI20859.1"/>
    </source>
</evidence>
<protein>
    <recommendedName>
        <fullName evidence="4">Alkylmercury lyase</fullName>
        <ecNumber evidence="3">4.99.1.2</ecNumber>
    </recommendedName>
    <alternativeName>
        <fullName evidence="9">Organomercurial lyase</fullName>
    </alternativeName>
</protein>
<comment type="similarity">
    <text evidence="2">Belongs to the MerB family.</text>
</comment>
<dbReference type="AlphaFoldDB" id="A0A411YIA5"/>
<dbReference type="GO" id="GO:0018836">
    <property type="term" value="F:alkylmercury lyase activity"/>
    <property type="evidence" value="ECO:0007669"/>
    <property type="project" value="UniProtKB-EC"/>
</dbReference>
<evidence type="ECO:0000259" key="11">
    <source>
        <dbReference type="Pfam" id="PF12324"/>
    </source>
</evidence>
<evidence type="ECO:0000256" key="2">
    <source>
        <dbReference type="ARBA" id="ARBA00009443"/>
    </source>
</evidence>
<dbReference type="SUPFAM" id="SSF46785">
    <property type="entry name" value="Winged helix' DNA-binding domain"/>
    <property type="match status" value="1"/>
</dbReference>
<keyword evidence="13" id="KW-1185">Reference proteome</keyword>
<dbReference type="KEGG" id="erz:ER308_15625"/>
<dbReference type="OrthoDB" id="7185309at2"/>
<sequence length="258" mass="28061">MSRPACATRVRSPGCSTISRYTPTLVTARVSERSPRRTGRGPMGSALDPDATNRLFDAVCGTATPSTEERAAIRAVYASLRDGEPVTVPRLATTVEWDEARAHELLARLPNVERDATGAVIGFGGLTLRPTGHEITIEGATRYAWCAWDTLFLPAAIDREVTVASRCPVTAEPVTLRIAPTGILDRDPPEVVLSFLSPERIDPDDLRASFCGAVHFLVDSSAAEAWCAERDDRLVLELDDAHELGRELIQRRCGRGAR</sequence>
<dbReference type="PRINTS" id="PR01699">
    <property type="entry name" value="ORGNOHGLYASE"/>
</dbReference>
<evidence type="ECO:0000256" key="9">
    <source>
        <dbReference type="ARBA" id="ARBA00031271"/>
    </source>
</evidence>
<dbReference type="Proteomes" id="UP000291469">
    <property type="component" value="Chromosome"/>
</dbReference>
<evidence type="ECO:0000256" key="8">
    <source>
        <dbReference type="ARBA" id="ARBA00025326"/>
    </source>
</evidence>
<evidence type="ECO:0000256" key="5">
    <source>
        <dbReference type="ARBA" id="ARBA00022466"/>
    </source>
</evidence>
<dbReference type="SUPFAM" id="SSF160387">
    <property type="entry name" value="NosL/MerB-like"/>
    <property type="match status" value="1"/>
</dbReference>
<accession>A0A411YIA5</accession>
<feature type="domain" description="Alkylmercury lyase helix-turn-helix" evidence="11">
    <location>
        <begin position="53"/>
        <end position="124"/>
    </location>
</feature>
<organism evidence="12 13">
    <name type="scientific">Egibacter rhizosphaerae</name>
    <dbReference type="NCBI Taxonomy" id="1670831"/>
    <lineage>
        <taxon>Bacteria</taxon>
        <taxon>Bacillati</taxon>
        <taxon>Actinomycetota</taxon>
        <taxon>Nitriliruptoria</taxon>
        <taxon>Egibacterales</taxon>
        <taxon>Egibacteraceae</taxon>
        <taxon>Egibacter</taxon>
    </lineage>
</organism>
<dbReference type="EC" id="4.99.1.2" evidence="3"/>
<comment type="function">
    <text evidence="8">Cleaves the carbon-mercury bond of organomercurials such as phenylmercuric acetate. One product is Hg(2+), which is subsequently detoxified by the mercuric reductase.</text>
</comment>
<dbReference type="InterPro" id="IPR053717">
    <property type="entry name" value="MerB_lyase_sf"/>
</dbReference>
<dbReference type="InterPro" id="IPR004927">
    <property type="entry name" value="MerB"/>
</dbReference>
<evidence type="ECO:0000256" key="4">
    <source>
        <dbReference type="ARBA" id="ARBA00018180"/>
    </source>
</evidence>
<keyword evidence="5" id="KW-0475">Mercuric resistance</keyword>
<keyword evidence="6" id="KW-0476">Mercury</keyword>
<dbReference type="GO" id="GO:0046689">
    <property type="term" value="P:response to mercury ion"/>
    <property type="evidence" value="ECO:0007669"/>
    <property type="project" value="UniProtKB-KW"/>
</dbReference>
<evidence type="ECO:0000256" key="1">
    <source>
        <dbReference type="ARBA" id="ARBA00000165"/>
    </source>
</evidence>
<evidence type="ECO:0000256" key="7">
    <source>
        <dbReference type="ARBA" id="ARBA00023239"/>
    </source>
</evidence>
<dbReference type="Pfam" id="PF12324">
    <property type="entry name" value="HTH_15"/>
    <property type="match status" value="1"/>
</dbReference>
<evidence type="ECO:0000256" key="3">
    <source>
        <dbReference type="ARBA" id="ARBA00013237"/>
    </source>
</evidence>
<evidence type="ECO:0000256" key="10">
    <source>
        <dbReference type="SAM" id="MobiDB-lite"/>
    </source>
</evidence>
<dbReference type="InterPro" id="IPR024259">
    <property type="entry name" value="MerB_HTH_dom"/>
</dbReference>
<evidence type="ECO:0000256" key="6">
    <source>
        <dbReference type="ARBA" id="ARBA00022914"/>
    </source>
</evidence>
<name>A0A411YIA5_9ACTN</name>
<dbReference type="Pfam" id="PF03243">
    <property type="entry name" value="MerB"/>
    <property type="match status" value="1"/>
</dbReference>
<proteinExistence type="inferred from homology"/>